<name>A0A2S4W4W8_9BASI</name>
<gene>
    <name evidence="1" type="ORF">PSTT_00954</name>
</gene>
<evidence type="ECO:0000313" key="1">
    <source>
        <dbReference type="EMBL" id="POW16824.1"/>
    </source>
</evidence>
<dbReference type="AlphaFoldDB" id="A0A2S4W4W8"/>
<sequence>MFATMNNLGNSDSACPNGTAPHEHLKLYWCRSRTGHSLGERPRALLDADTLLETFHPPAVCHEEPNRRIGKGHEADEVGAHAPWYYQLHVGMFDESWIGASGNNGIDLRIGVL</sequence>
<protein>
    <submittedName>
        <fullName evidence="1">Uncharacterized protein</fullName>
    </submittedName>
</protein>
<reference evidence="1" key="1">
    <citation type="submission" date="2017-12" db="EMBL/GenBank/DDBJ databases">
        <title>Gene loss provides genomic basis for host adaptation in cereal stripe rust fungi.</title>
        <authorList>
            <person name="Xia C."/>
        </authorList>
    </citation>
    <scope>NUCLEOTIDE SEQUENCE [LARGE SCALE GENOMIC DNA]</scope>
    <source>
        <strain evidence="1">93-210</strain>
    </source>
</reference>
<accession>A0A2S4W4W8</accession>
<organism evidence="1 2">
    <name type="scientific">Puccinia striiformis</name>
    <dbReference type="NCBI Taxonomy" id="27350"/>
    <lineage>
        <taxon>Eukaryota</taxon>
        <taxon>Fungi</taxon>
        <taxon>Dikarya</taxon>
        <taxon>Basidiomycota</taxon>
        <taxon>Pucciniomycotina</taxon>
        <taxon>Pucciniomycetes</taxon>
        <taxon>Pucciniales</taxon>
        <taxon>Pucciniaceae</taxon>
        <taxon>Puccinia</taxon>
    </lineage>
</organism>
<evidence type="ECO:0000313" key="2">
    <source>
        <dbReference type="Proteomes" id="UP000239156"/>
    </source>
</evidence>
<keyword evidence="2" id="KW-1185">Reference proteome</keyword>
<comment type="caution">
    <text evidence="1">The sequence shown here is derived from an EMBL/GenBank/DDBJ whole genome shotgun (WGS) entry which is preliminary data.</text>
</comment>
<dbReference type="EMBL" id="PKSL01000005">
    <property type="protein sequence ID" value="POW16824.1"/>
    <property type="molecule type" value="Genomic_DNA"/>
</dbReference>
<dbReference type="VEuPathDB" id="FungiDB:PSTT_00954"/>
<proteinExistence type="predicted"/>
<dbReference type="Proteomes" id="UP000239156">
    <property type="component" value="Unassembled WGS sequence"/>
</dbReference>